<dbReference type="EMBL" id="JAYWIO010000004">
    <property type="protein sequence ID" value="KAK7269917.1"/>
    <property type="molecule type" value="Genomic_DNA"/>
</dbReference>
<dbReference type="Proteomes" id="UP001372338">
    <property type="component" value="Unassembled WGS sequence"/>
</dbReference>
<organism evidence="1 2">
    <name type="scientific">Crotalaria pallida</name>
    <name type="common">Smooth rattlebox</name>
    <name type="synonym">Crotalaria striata</name>
    <dbReference type="NCBI Taxonomy" id="3830"/>
    <lineage>
        <taxon>Eukaryota</taxon>
        <taxon>Viridiplantae</taxon>
        <taxon>Streptophyta</taxon>
        <taxon>Embryophyta</taxon>
        <taxon>Tracheophyta</taxon>
        <taxon>Spermatophyta</taxon>
        <taxon>Magnoliopsida</taxon>
        <taxon>eudicotyledons</taxon>
        <taxon>Gunneridae</taxon>
        <taxon>Pentapetalae</taxon>
        <taxon>rosids</taxon>
        <taxon>fabids</taxon>
        <taxon>Fabales</taxon>
        <taxon>Fabaceae</taxon>
        <taxon>Papilionoideae</taxon>
        <taxon>50 kb inversion clade</taxon>
        <taxon>genistoids sensu lato</taxon>
        <taxon>core genistoids</taxon>
        <taxon>Crotalarieae</taxon>
        <taxon>Crotalaria</taxon>
    </lineage>
</organism>
<dbReference type="AlphaFoldDB" id="A0AAN9I885"/>
<evidence type="ECO:0000313" key="1">
    <source>
        <dbReference type="EMBL" id="KAK7269917.1"/>
    </source>
</evidence>
<reference evidence="1 2" key="1">
    <citation type="submission" date="2024-01" db="EMBL/GenBank/DDBJ databases">
        <title>The genomes of 5 underutilized Papilionoideae crops provide insights into root nodulation and disease resistanc.</title>
        <authorList>
            <person name="Yuan L."/>
        </authorList>
    </citation>
    <scope>NUCLEOTIDE SEQUENCE [LARGE SCALE GENOMIC DNA]</scope>
    <source>
        <strain evidence="1">ZHUSHIDOU_FW_LH</strain>
        <tissue evidence="1">Leaf</tissue>
    </source>
</reference>
<evidence type="ECO:0000313" key="2">
    <source>
        <dbReference type="Proteomes" id="UP001372338"/>
    </source>
</evidence>
<accession>A0AAN9I885</accession>
<name>A0AAN9I885_CROPI</name>
<comment type="caution">
    <text evidence="1">The sequence shown here is derived from an EMBL/GenBank/DDBJ whole genome shotgun (WGS) entry which is preliminary data.</text>
</comment>
<gene>
    <name evidence="1" type="ORF">RIF29_22724</name>
</gene>
<protein>
    <submittedName>
        <fullName evidence="1">Uncharacterized protein</fullName>
    </submittedName>
</protein>
<sequence length="89" mass="10571">MFQFLFSTFPITCNEHKIRSYITSRSYKLYSNFHNYATRIREDQDRTSKTLIPSSTCDSIREFQSSEFPKLHGRQIHAFFIAKAPESRL</sequence>
<proteinExistence type="predicted"/>
<keyword evidence="2" id="KW-1185">Reference proteome</keyword>